<dbReference type="InterPro" id="IPR011063">
    <property type="entry name" value="TilS/TtcA_N"/>
</dbReference>
<sequence length="717" mass="79153">MKPVSSFAALMDPSAPAEWISGVRTFHARWFPPGGDIQGYWFGASKASYKGFFEQLAADCEGPLNAVAFELLAGPLGAASPRWGPGPTIRLRLMTAVFLDQMCRNLAALRRNGEAAFAAARLKEICDAVAVPLALSVVADAGGPDAGAGLLELGSPAELCFLSLVLRHARKQPLIMLSERVLVSISKELERSSSSAAAESSLKLCTRFLDETREAALSIDVEAYLSRALSEDEPLPLPGPPEDHPRLAVLDERCQRRAGSSERSPAGQGQTEVLFLRALLEPNSLERFEQHELVAELRHGLQRLDLLRSDRGLVLSLSGGVDSMVSLCLLWLLQRVLPPEQRFRWCALHLCHPNRGDAKDEEGWVQWSCAKLGVDFLTYRMGIRRPHGELRTGISRERYEEKSKELRFRMYERCMARLGVSRGSGVAMVMHHQDDADENRLAELGKGNIVHIDGMSNTGITLGVEVIRPMLSVRKEQLLRFAEEAGVCYMQDSTPRWSRRGWIRRLLDDIGLEDVARHSRLLTALTRAGMLEVPARAVEKSSESSCGKTVVVEVTGPVVDASYIGDDGDCDDPVVNSNGAPGTCPLQRIAVCDEPPDAGPFLLGRAICAAMNQYEEVMRITRGQLVARKSLKHLWDCVARARRECQWGTLHKQCPCLYVRDACGLVLCDAKEPRSSSDGFCYGALGVKELMLLLLWLFFLFLFSLLLLSLLLLLLLL</sequence>
<evidence type="ECO:0000259" key="8">
    <source>
        <dbReference type="Pfam" id="PF01171"/>
    </source>
</evidence>
<evidence type="ECO:0000256" key="4">
    <source>
        <dbReference type="ARBA" id="ARBA00022741"/>
    </source>
</evidence>
<keyword evidence="7" id="KW-1133">Transmembrane helix</keyword>
<keyword evidence="4" id="KW-0547">Nucleotide-binding</keyword>
<dbReference type="GO" id="GO:0032267">
    <property type="term" value="F:tRNA(Ile)-lysidine synthase activity"/>
    <property type="evidence" value="ECO:0007669"/>
    <property type="project" value="UniProtKB-EC"/>
</dbReference>
<name>A0A813J6C2_POLGL</name>
<protein>
    <recommendedName>
        <fullName evidence="1">tRNA(Ile)-lysidine synthetase</fullName>
        <ecNumber evidence="1">6.3.4.19</ecNumber>
    </recommendedName>
</protein>
<dbReference type="InterPro" id="IPR012795">
    <property type="entry name" value="tRNA_Ile_lys_synt_N"/>
</dbReference>
<feature type="transmembrane region" description="Helical" evidence="7">
    <location>
        <begin position="690"/>
        <end position="716"/>
    </location>
</feature>
<dbReference type="GO" id="GO:0005524">
    <property type="term" value="F:ATP binding"/>
    <property type="evidence" value="ECO:0007669"/>
    <property type="project" value="UniProtKB-KW"/>
</dbReference>
<dbReference type="EC" id="6.3.4.19" evidence="1"/>
<evidence type="ECO:0000256" key="2">
    <source>
        <dbReference type="ARBA" id="ARBA00022598"/>
    </source>
</evidence>
<dbReference type="PANTHER" id="PTHR43033:SF3">
    <property type="entry name" value="TRNA(ILE)-LYSIDINE SYNTHETASE"/>
    <property type="match status" value="1"/>
</dbReference>
<dbReference type="Proteomes" id="UP000626109">
    <property type="component" value="Unassembled WGS sequence"/>
</dbReference>
<organism evidence="9 10">
    <name type="scientific">Polarella glacialis</name>
    <name type="common">Dinoflagellate</name>
    <dbReference type="NCBI Taxonomy" id="89957"/>
    <lineage>
        <taxon>Eukaryota</taxon>
        <taxon>Sar</taxon>
        <taxon>Alveolata</taxon>
        <taxon>Dinophyceae</taxon>
        <taxon>Suessiales</taxon>
        <taxon>Suessiaceae</taxon>
        <taxon>Polarella</taxon>
    </lineage>
</organism>
<keyword evidence="5" id="KW-0067">ATP-binding</keyword>
<dbReference type="AlphaFoldDB" id="A0A813J6C2"/>
<comment type="catalytic activity">
    <reaction evidence="6">
        <text>cytidine(34) in tRNA(Ile2) + L-lysine + ATP = lysidine(34) in tRNA(Ile2) + AMP + diphosphate + H(+)</text>
        <dbReference type="Rhea" id="RHEA:43744"/>
        <dbReference type="Rhea" id="RHEA-COMP:10625"/>
        <dbReference type="Rhea" id="RHEA-COMP:10670"/>
        <dbReference type="ChEBI" id="CHEBI:15378"/>
        <dbReference type="ChEBI" id="CHEBI:30616"/>
        <dbReference type="ChEBI" id="CHEBI:32551"/>
        <dbReference type="ChEBI" id="CHEBI:33019"/>
        <dbReference type="ChEBI" id="CHEBI:82748"/>
        <dbReference type="ChEBI" id="CHEBI:83665"/>
        <dbReference type="ChEBI" id="CHEBI:456215"/>
        <dbReference type="EC" id="6.3.4.19"/>
    </reaction>
</comment>
<dbReference type="Gene3D" id="3.40.50.620">
    <property type="entry name" value="HUPs"/>
    <property type="match status" value="1"/>
</dbReference>
<evidence type="ECO:0000256" key="3">
    <source>
        <dbReference type="ARBA" id="ARBA00022694"/>
    </source>
</evidence>
<dbReference type="PANTHER" id="PTHR43033">
    <property type="entry name" value="TRNA(ILE)-LYSIDINE SYNTHASE-RELATED"/>
    <property type="match status" value="1"/>
</dbReference>
<keyword evidence="3" id="KW-0819">tRNA processing</keyword>
<feature type="domain" description="tRNA(Ile)-lysidine/2-thiocytidine synthase N-terminal" evidence="8">
    <location>
        <begin position="314"/>
        <end position="495"/>
    </location>
</feature>
<evidence type="ECO:0000256" key="5">
    <source>
        <dbReference type="ARBA" id="ARBA00022840"/>
    </source>
</evidence>
<dbReference type="SUPFAM" id="SSF52402">
    <property type="entry name" value="Adenine nucleotide alpha hydrolases-like"/>
    <property type="match status" value="1"/>
</dbReference>
<keyword evidence="7" id="KW-0472">Membrane</keyword>
<dbReference type="InterPro" id="IPR012094">
    <property type="entry name" value="tRNA_Ile_lys_synt"/>
</dbReference>
<evidence type="ECO:0000256" key="6">
    <source>
        <dbReference type="ARBA" id="ARBA00048539"/>
    </source>
</evidence>
<dbReference type="EMBL" id="CAJNNW010023268">
    <property type="protein sequence ID" value="CAE8670442.1"/>
    <property type="molecule type" value="Genomic_DNA"/>
</dbReference>
<evidence type="ECO:0000256" key="7">
    <source>
        <dbReference type="SAM" id="Phobius"/>
    </source>
</evidence>
<dbReference type="GO" id="GO:0008033">
    <property type="term" value="P:tRNA processing"/>
    <property type="evidence" value="ECO:0007669"/>
    <property type="project" value="UniProtKB-KW"/>
</dbReference>
<dbReference type="Pfam" id="PF01171">
    <property type="entry name" value="ATP_bind_3"/>
    <property type="match status" value="1"/>
</dbReference>
<keyword evidence="2" id="KW-0436">Ligase</keyword>
<evidence type="ECO:0000256" key="1">
    <source>
        <dbReference type="ARBA" id="ARBA00013267"/>
    </source>
</evidence>
<dbReference type="HAMAP" id="MF_01161">
    <property type="entry name" value="tRNA_Ile_lys_synt"/>
    <property type="match status" value="1"/>
</dbReference>
<gene>
    <name evidence="9" type="ORF">PGLA2088_LOCUS17469</name>
</gene>
<evidence type="ECO:0000313" key="9">
    <source>
        <dbReference type="EMBL" id="CAE8670442.1"/>
    </source>
</evidence>
<accession>A0A813J6C2</accession>
<proteinExistence type="inferred from homology"/>
<dbReference type="CDD" id="cd01992">
    <property type="entry name" value="TilS_N"/>
    <property type="match status" value="1"/>
</dbReference>
<evidence type="ECO:0000313" key="10">
    <source>
        <dbReference type="Proteomes" id="UP000626109"/>
    </source>
</evidence>
<comment type="caution">
    <text evidence="9">The sequence shown here is derived from an EMBL/GenBank/DDBJ whole genome shotgun (WGS) entry which is preliminary data.</text>
</comment>
<keyword evidence="7" id="KW-0812">Transmembrane</keyword>
<reference evidence="9" key="1">
    <citation type="submission" date="2021-02" db="EMBL/GenBank/DDBJ databases">
        <authorList>
            <person name="Dougan E. K."/>
            <person name="Rhodes N."/>
            <person name="Thang M."/>
            <person name="Chan C."/>
        </authorList>
    </citation>
    <scope>NUCLEOTIDE SEQUENCE</scope>
</reference>
<dbReference type="InterPro" id="IPR014729">
    <property type="entry name" value="Rossmann-like_a/b/a_fold"/>
</dbReference>